<dbReference type="SUPFAM" id="SSF100920">
    <property type="entry name" value="Heat shock protein 70kD (HSP70), peptide-binding domain"/>
    <property type="match status" value="1"/>
</dbReference>
<dbReference type="Pfam" id="PF00012">
    <property type="entry name" value="HSP70"/>
    <property type="match status" value="1"/>
</dbReference>
<dbReference type="InterPro" id="IPR029047">
    <property type="entry name" value="HSP70_peptide-bd_sf"/>
</dbReference>
<keyword evidence="3" id="KW-0067">ATP-binding</keyword>
<evidence type="ECO:0000256" key="3">
    <source>
        <dbReference type="ARBA" id="ARBA00022840"/>
    </source>
</evidence>
<dbReference type="PANTHER" id="PTHR19375">
    <property type="entry name" value="HEAT SHOCK PROTEIN 70KDA"/>
    <property type="match status" value="1"/>
</dbReference>
<dbReference type="EMBL" id="BTSY01000006">
    <property type="protein sequence ID" value="GMT32719.1"/>
    <property type="molecule type" value="Genomic_DNA"/>
</dbReference>
<feature type="non-terminal residue" evidence="4">
    <location>
        <position position="271"/>
    </location>
</feature>
<evidence type="ECO:0000256" key="1">
    <source>
        <dbReference type="ARBA" id="ARBA00007381"/>
    </source>
</evidence>
<dbReference type="Gene3D" id="3.90.640.10">
    <property type="entry name" value="Actin, Chain A, domain 4"/>
    <property type="match status" value="1"/>
</dbReference>
<evidence type="ECO:0000313" key="4">
    <source>
        <dbReference type="EMBL" id="GMT32719.1"/>
    </source>
</evidence>
<protein>
    <submittedName>
        <fullName evidence="4">Uncharacterized protein</fullName>
    </submittedName>
</protein>
<reference evidence="4" key="1">
    <citation type="submission" date="2023-10" db="EMBL/GenBank/DDBJ databases">
        <title>Genome assembly of Pristionchus species.</title>
        <authorList>
            <person name="Yoshida K."/>
            <person name="Sommer R.J."/>
        </authorList>
    </citation>
    <scope>NUCLEOTIDE SEQUENCE</scope>
    <source>
        <strain evidence="4">RS5133</strain>
    </source>
</reference>
<dbReference type="SUPFAM" id="SSF53067">
    <property type="entry name" value="Actin-like ATPase domain"/>
    <property type="match status" value="1"/>
</dbReference>
<dbReference type="GO" id="GO:0005524">
    <property type="term" value="F:ATP binding"/>
    <property type="evidence" value="ECO:0007669"/>
    <property type="project" value="UniProtKB-KW"/>
</dbReference>
<keyword evidence="2" id="KW-0547">Nucleotide-binding</keyword>
<organism evidence="4 5">
    <name type="scientific">Pristionchus fissidentatus</name>
    <dbReference type="NCBI Taxonomy" id="1538716"/>
    <lineage>
        <taxon>Eukaryota</taxon>
        <taxon>Metazoa</taxon>
        <taxon>Ecdysozoa</taxon>
        <taxon>Nematoda</taxon>
        <taxon>Chromadorea</taxon>
        <taxon>Rhabditida</taxon>
        <taxon>Rhabditina</taxon>
        <taxon>Diplogasteromorpha</taxon>
        <taxon>Diplogasteroidea</taxon>
        <taxon>Neodiplogasteridae</taxon>
        <taxon>Pristionchus</taxon>
    </lineage>
</organism>
<dbReference type="Gene3D" id="3.30.420.40">
    <property type="match status" value="2"/>
</dbReference>
<dbReference type="InterPro" id="IPR043129">
    <property type="entry name" value="ATPase_NBD"/>
</dbReference>
<dbReference type="Gene3D" id="2.60.34.10">
    <property type="entry name" value="Substrate Binding Domain Of DNAk, Chain A, domain 1"/>
    <property type="match status" value="1"/>
</dbReference>
<accession>A0AAV5WKV3</accession>
<evidence type="ECO:0000313" key="5">
    <source>
        <dbReference type="Proteomes" id="UP001432322"/>
    </source>
</evidence>
<dbReference type="PRINTS" id="PR00301">
    <property type="entry name" value="HEATSHOCK70"/>
</dbReference>
<comment type="similarity">
    <text evidence="1">Belongs to the heat shock protein 70 family.</text>
</comment>
<sequence length="271" mass="30139">MDACEKAKKALTKRNSARINHLRHGNVGFDLTYDTFVELCDNLFELTIALTEKALADADTAEEDISEIVLVGGSTRIRRVRELLSKRFPNTRIRDDVEPDLAVAQGAAILASSLSNKPANSSSLEETKKEEPVTKPARVSLVDVTPLSLGLKMDGNKTSFLIPKNTRCPFESFQLYSNVLDNETSLTFEIVEGEYEDSSKNNALAKFEIAVPPKPKGKNLIKVFFSIDVNGILSVRAIDTHTKHRVSITVTSEKLDEMERLRMTEQLSKIV</sequence>
<dbReference type="InterPro" id="IPR013126">
    <property type="entry name" value="Hsp_70_fam"/>
</dbReference>
<proteinExistence type="inferred from homology"/>
<gene>
    <name evidence="4" type="ORF">PFISCL1PPCAC_24015</name>
</gene>
<keyword evidence="5" id="KW-1185">Reference proteome</keyword>
<dbReference type="Proteomes" id="UP001432322">
    <property type="component" value="Unassembled WGS sequence"/>
</dbReference>
<dbReference type="GO" id="GO:0140662">
    <property type="term" value="F:ATP-dependent protein folding chaperone"/>
    <property type="evidence" value="ECO:0007669"/>
    <property type="project" value="InterPro"/>
</dbReference>
<dbReference type="AlphaFoldDB" id="A0AAV5WKV3"/>
<name>A0AAV5WKV3_9BILA</name>
<comment type="caution">
    <text evidence="4">The sequence shown here is derived from an EMBL/GenBank/DDBJ whole genome shotgun (WGS) entry which is preliminary data.</text>
</comment>
<evidence type="ECO:0000256" key="2">
    <source>
        <dbReference type="ARBA" id="ARBA00022741"/>
    </source>
</evidence>